<reference evidence="3" key="1">
    <citation type="journal article" date="2021" name="PeerJ">
        <title>Extensive microbial diversity within the chicken gut microbiome revealed by metagenomics and culture.</title>
        <authorList>
            <person name="Gilroy R."/>
            <person name="Ravi A."/>
            <person name="Getino M."/>
            <person name="Pursley I."/>
            <person name="Horton D.L."/>
            <person name="Alikhan N.F."/>
            <person name="Baker D."/>
            <person name="Gharbi K."/>
            <person name="Hall N."/>
            <person name="Watson M."/>
            <person name="Adriaenssens E.M."/>
            <person name="Foster-Nyarko E."/>
            <person name="Jarju S."/>
            <person name="Secka A."/>
            <person name="Antonio M."/>
            <person name="Oren A."/>
            <person name="Chaudhuri R.R."/>
            <person name="La Ragione R."/>
            <person name="Hildebrand F."/>
            <person name="Pallen M.J."/>
        </authorList>
    </citation>
    <scope>NUCLEOTIDE SEQUENCE</scope>
    <source>
        <strain evidence="3">ChiGjej4B4-7305</strain>
    </source>
</reference>
<dbReference type="InterPro" id="IPR044240">
    <property type="entry name" value="STR4-like"/>
</dbReference>
<feature type="domain" description="Rhodanese" evidence="2">
    <location>
        <begin position="18"/>
        <end position="124"/>
    </location>
</feature>
<dbReference type="InterPro" id="IPR036873">
    <property type="entry name" value="Rhodanese-like_dom_sf"/>
</dbReference>
<evidence type="ECO:0000256" key="1">
    <source>
        <dbReference type="SAM" id="MobiDB-lite"/>
    </source>
</evidence>
<evidence type="ECO:0000313" key="4">
    <source>
        <dbReference type="Proteomes" id="UP000824037"/>
    </source>
</evidence>
<protein>
    <submittedName>
        <fullName evidence="3">Rhodanese-like domain-containing protein</fullName>
    </submittedName>
</protein>
<sequence length="137" mass="14655">MTYAGDLTPTQAWDMLQESPRAVLVDVRTQAEWSFVGVPDTSGIGRTTAFVEWNTFPEGTRNEQFLDQLAEAGVTGEEPVVFLCRSGARSIAAAEAATAAGFGPAYNVLDGFEGATNTDGHRGDAGWRAEGLPWKQS</sequence>
<reference evidence="3" key="2">
    <citation type="submission" date="2021-04" db="EMBL/GenBank/DDBJ databases">
        <authorList>
            <person name="Gilroy R."/>
        </authorList>
    </citation>
    <scope>NUCLEOTIDE SEQUENCE</scope>
    <source>
        <strain evidence="3">ChiGjej4B4-7305</strain>
    </source>
</reference>
<evidence type="ECO:0000313" key="3">
    <source>
        <dbReference type="EMBL" id="HIZ34267.1"/>
    </source>
</evidence>
<dbReference type="AlphaFoldDB" id="A0A9D2J2V9"/>
<organism evidence="3 4">
    <name type="scientific">Candidatus Ruania gallistercoris</name>
    <dbReference type="NCBI Taxonomy" id="2838746"/>
    <lineage>
        <taxon>Bacteria</taxon>
        <taxon>Bacillati</taxon>
        <taxon>Actinomycetota</taxon>
        <taxon>Actinomycetes</taxon>
        <taxon>Micrococcales</taxon>
        <taxon>Ruaniaceae</taxon>
        <taxon>Ruania</taxon>
    </lineage>
</organism>
<name>A0A9D2J2V9_9MICO</name>
<dbReference type="Pfam" id="PF00581">
    <property type="entry name" value="Rhodanese"/>
    <property type="match status" value="1"/>
</dbReference>
<feature type="region of interest" description="Disordered" evidence="1">
    <location>
        <begin position="118"/>
        <end position="137"/>
    </location>
</feature>
<dbReference type="SMART" id="SM00450">
    <property type="entry name" value="RHOD"/>
    <property type="match status" value="1"/>
</dbReference>
<dbReference type="CDD" id="cd01522">
    <property type="entry name" value="RHOD_1"/>
    <property type="match status" value="1"/>
</dbReference>
<dbReference type="PANTHER" id="PTHR47377">
    <property type="entry name" value="RHODANESE-LIKE DOMAIN-CONTAINING PROTEIN 4, CHLOROPLASTIC"/>
    <property type="match status" value="1"/>
</dbReference>
<dbReference type="PANTHER" id="PTHR47377:SF1">
    <property type="entry name" value="RHODANESE-LIKE DOMAIN-CONTAINING PROTEIN 4, CHLOROPLASTIC"/>
    <property type="match status" value="1"/>
</dbReference>
<dbReference type="InterPro" id="IPR001763">
    <property type="entry name" value="Rhodanese-like_dom"/>
</dbReference>
<dbReference type="SUPFAM" id="SSF52821">
    <property type="entry name" value="Rhodanese/Cell cycle control phosphatase"/>
    <property type="match status" value="1"/>
</dbReference>
<gene>
    <name evidence="3" type="ORF">H9815_00700</name>
</gene>
<dbReference type="PROSITE" id="PS50206">
    <property type="entry name" value="RHODANESE_3"/>
    <property type="match status" value="1"/>
</dbReference>
<dbReference type="EMBL" id="DXBY01000015">
    <property type="protein sequence ID" value="HIZ34267.1"/>
    <property type="molecule type" value="Genomic_DNA"/>
</dbReference>
<evidence type="ECO:0000259" key="2">
    <source>
        <dbReference type="PROSITE" id="PS50206"/>
    </source>
</evidence>
<proteinExistence type="predicted"/>
<dbReference type="Gene3D" id="3.40.250.10">
    <property type="entry name" value="Rhodanese-like domain"/>
    <property type="match status" value="1"/>
</dbReference>
<accession>A0A9D2J2V9</accession>
<comment type="caution">
    <text evidence="3">The sequence shown here is derived from an EMBL/GenBank/DDBJ whole genome shotgun (WGS) entry which is preliminary data.</text>
</comment>
<dbReference type="Proteomes" id="UP000824037">
    <property type="component" value="Unassembled WGS sequence"/>
</dbReference>